<feature type="region of interest" description="Disordered" evidence="1">
    <location>
        <begin position="78"/>
        <end position="99"/>
    </location>
</feature>
<dbReference type="AlphaFoldDB" id="A0A2P5WXG0"/>
<evidence type="ECO:0000313" key="2">
    <source>
        <dbReference type="EMBL" id="PPR95774.1"/>
    </source>
</evidence>
<accession>A0A2P5WXG0</accession>
<dbReference type="Proteomes" id="UP000239757">
    <property type="component" value="Unassembled WGS sequence"/>
</dbReference>
<name>A0A2P5WXG0_GOSBA</name>
<evidence type="ECO:0000256" key="1">
    <source>
        <dbReference type="SAM" id="MobiDB-lite"/>
    </source>
</evidence>
<protein>
    <submittedName>
        <fullName evidence="2">Uncharacterized protein</fullName>
    </submittedName>
</protein>
<dbReference type="EMBL" id="KZ666190">
    <property type="protein sequence ID" value="PPR95774.1"/>
    <property type="molecule type" value="Genomic_DNA"/>
</dbReference>
<reference evidence="2 3" key="1">
    <citation type="submission" date="2015-01" db="EMBL/GenBank/DDBJ databases">
        <title>Genome of allotetraploid Gossypium barbadense reveals genomic plasticity and fiber elongation in cotton evolution.</title>
        <authorList>
            <person name="Chen X."/>
            <person name="Liu X."/>
            <person name="Zhao B."/>
            <person name="Zheng H."/>
            <person name="Hu Y."/>
            <person name="Lu G."/>
            <person name="Yang C."/>
            <person name="Chen J."/>
            <person name="Shan C."/>
            <person name="Zhang L."/>
            <person name="Zhou Y."/>
            <person name="Wang L."/>
            <person name="Guo W."/>
            <person name="Bai Y."/>
            <person name="Ruan J."/>
            <person name="Shangguan X."/>
            <person name="Mao Y."/>
            <person name="Jiang J."/>
            <person name="Zhu Y."/>
            <person name="Lei J."/>
            <person name="Kang H."/>
            <person name="Chen S."/>
            <person name="He X."/>
            <person name="Wang R."/>
            <person name="Wang Y."/>
            <person name="Chen J."/>
            <person name="Wang L."/>
            <person name="Yu S."/>
            <person name="Wang B."/>
            <person name="Wei J."/>
            <person name="Song S."/>
            <person name="Lu X."/>
            <person name="Gao Z."/>
            <person name="Gu W."/>
            <person name="Deng X."/>
            <person name="Ma D."/>
            <person name="Wang S."/>
            <person name="Liang W."/>
            <person name="Fang L."/>
            <person name="Cai C."/>
            <person name="Zhu X."/>
            <person name="Zhou B."/>
            <person name="Zhang Y."/>
            <person name="Chen Z."/>
            <person name="Xu S."/>
            <person name="Zhu R."/>
            <person name="Wang S."/>
            <person name="Zhang T."/>
            <person name="Zhao G."/>
        </authorList>
    </citation>
    <scope>NUCLEOTIDE SEQUENCE [LARGE SCALE GENOMIC DNA]</scope>
    <source>
        <strain evidence="3">cv. Xinhai21</strain>
        <tissue evidence="2">Leaf</tissue>
    </source>
</reference>
<feature type="compositionally biased region" description="Basic and acidic residues" evidence="1">
    <location>
        <begin position="88"/>
        <end position="99"/>
    </location>
</feature>
<gene>
    <name evidence="2" type="ORF">GOBAR_AA24897</name>
</gene>
<sequence>MFCKLDFGGCIFGTFFALKGGKALRKKCEIHVLRKRKKPLMKVKSWTKEGKFSAKAIGMIHEGGGGMKRDEVVKRKDNIWNSEEDDDEARRRNDEEGGD</sequence>
<proteinExistence type="predicted"/>
<evidence type="ECO:0000313" key="3">
    <source>
        <dbReference type="Proteomes" id="UP000239757"/>
    </source>
</evidence>
<organism evidence="2 3">
    <name type="scientific">Gossypium barbadense</name>
    <name type="common">Sea Island cotton</name>
    <name type="synonym">Hibiscus barbadensis</name>
    <dbReference type="NCBI Taxonomy" id="3634"/>
    <lineage>
        <taxon>Eukaryota</taxon>
        <taxon>Viridiplantae</taxon>
        <taxon>Streptophyta</taxon>
        <taxon>Embryophyta</taxon>
        <taxon>Tracheophyta</taxon>
        <taxon>Spermatophyta</taxon>
        <taxon>Magnoliopsida</taxon>
        <taxon>eudicotyledons</taxon>
        <taxon>Gunneridae</taxon>
        <taxon>Pentapetalae</taxon>
        <taxon>rosids</taxon>
        <taxon>malvids</taxon>
        <taxon>Malvales</taxon>
        <taxon>Malvaceae</taxon>
        <taxon>Malvoideae</taxon>
        <taxon>Gossypium</taxon>
    </lineage>
</organism>